<keyword evidence="1" id="KW-0175">Coiled coil</keyword>
<accession>A0A2U2BSX6</accession>
<evidence type="ECO:0000256" key="2">
    <source>
        <dbReference type="SAM" id="SignalP"/>
    </source>
</evidence>
<gene>
    <name evidence="3" type="ORF">DDZ18_10420</name>
</gene>
<evidence type="ECO:0000313" key="4">
    <source>
        <dbReference type="Proteomes" id="UP000245168"/>
    </source>
</evidence>
<dbReference type="RefSeq" id="WP_109253328.1">
    <property type="nucleotide sequence ID" value="NZ_QEXV01000004.1"/>
</dbReference>
<keyword evidence="2" id="KW-0732">Signal</keyword>
<dbReference type="PROSITE" id="PS51257">
    <property type="entry name" value="PROKAR_LIPOPROTEIN"/>
    <property type="match status" value="1"/>
</dbReference>
<reference evidence="4" key="1">
    <citation type="submission" date="2018-05" db="EMBL/GenBank/DDBJ databases">
        <authorList>
            <person name="Liu B.-T."/>
        </authorList>
    </citation>
    <scope>NUCLEOTIDE SEQUENCE [LARGE SCALE GENOMIC DNA]</scope>
    <source>
        <strain evidence="4">WD6-1</strain>
    </source>
</reference>
<feature type="chain" id="PRO_5015663160" description="Secreted protein" evidence="2">
    <location>
        <begin position="31"/>
        <end position="147"/>
    </location>
</feature>
<sequence>MINTLARAALAPLAASALVACATTSNSTQAALEPALQVSYPGDADMSCAELETEIARMEQMMADAQQGAASAEASEQVAGAAGAAAVSAAGYSGALGRAPGLGILANAASGVAADRARAEAERRAENARTAELRRTSLNGLHAGKGC</sequence>
<feature type="coiled-coil region" evidence="1">
    <location>
        <begin position="48"/>
        <end position="75"/>
    </location>
</feature>
<dbReference type="AlphaFoldDB" id="A0A2U2BSX6"/>
<comment type="caution">
    <text evidence="3">The sequence shown here is derived from an EMBL/GenBank/DDBJ whole genome shotgun (WGS) entry which is preliminary data.</text>
</comment>
<dbReference type="Proteomes" id="UP000245168">
    <property type="component" value="Unassembled WGS sequence"/>
</dbReference>
<protein>
    <recommendedName>
        <fullName evidence="5">Secreted protein</fullName>
    </recommendedName>
</protein>
<evidence type="ECO:0000313" key="3">
    <source>
        <dbReference type="EMBL" id="PWE17104.1"/>
    </source>
</evidence>
<proteinExistence type="predicted"/>
<name>A0A2U2BSX6_9PROT</name>
<evidence type="ECO:0000256" key="1">
    <source>
        <dbReference type="SAM" id="Coils"/>
    </source>
</evidence>
<dbReference type="EMBL" id="QEXV01000004">
    <property type="protein sequence ID" value="PWE17104.1"/>
    <property type="molecule type" value="Genomic_DNA"/>
</dbReference>
<feature type="signal peptide" evidence="2">
    <location>
        <begin position="1"/>
        <end position="30"/>
    </location>
</feature>
<evidence type="ECO:0008006" key="5">
    <source>
        <dbReference type="Google" id="ProtNLM"/>
    </source>
</evidence>
<organism evidence="3 4">
    <name type="scientific">Marinicauda salina</name>
    <dbReference type="NCBI Taxonomy" id="2135793"/>
    <lineage>
        <taxon>Bacteria</taxon>
        <taxon>Pseudomonadati</taxon>
        <taxon>Pseudomonadota</taxon>
        <taxon>Alphaproteobacteria</taxon>
        <taxon>Maricaulales</taxon>
        <taxon>Maricaulaceae</taxon>
        <taxon>Marinicauda</taxon>
    </lineage>
</organism>
<keyword evidence="4" id="KW-1185">Reference proteome</keyword>